<feature type="transmembrane region" description="Helical" evidence="6">
    <location>
        <begin position="194"/>
        <end position="217"/>
    </location>
</feature>
<dbReference type="GO" id="GO:0022857">
    <property type="term" value="F:transmembrane transporter activity"/>
    <property type="evidence" value="ECO:0007669"/>
    <property type="project" value="InterPro"/>
</dbReference>
<comment type="caution">
    <text evidence="8">The sequence shown here is derived from an EMBL/GenBank/DDBJ whole genome shotgun (WGS) entry which is preliminary data.</text>
</comment>
<feature type="compositionally biased region" description="Basic and acidic residues" evidence="5">
    <location>
        <begin position="1"/>
        <end position="10"/>
    </location>
</feature>
<feature type="transmembrane region" description="Helical" evidence="6">
    <location>
        <begin position="164"/>
        <end position="182"/>
    </location>
</feature>
<feature type="compositionally biased region" description="Polar residues" evidence="5">
    <location>
        <begin position="48"/>
        <end position="60"/>
    </location>
</feature>
<evidence type="ECO:0000256" key="1">
    <source>
        <dbReference type="ARBA" id="ARBA00004141"/>
    </source>
</evidence>
<name>A0A1S9RWG7_PENBI</name>
<feature type="transmembrane region" description="Helical" evidence="6">
    <location>
        <begin position="296"/>
        <end position="322"/>
    </location>
</feature>
<evidence type="ECO:0000256" key="3">
    <source>
        <dbReference type="ARBA" id="ARBA00022989"/>
    </source>
</evidence>
<dbReference type="AlphaFoldDB" id="A0A1S9RWG7"/>
<dbReference type="InterPro" id="IPR020846">
    <property type="entry name" value="MFS_dom"/>
</dbReference>
<feature type="transmembrane region" description="Helical" evidence="6">
    <location>
        <begin position="223"/>
        <end position="242"/>
    </location>
</feature>
<dbReference type="SUPFAM" id="SSF103473">
    <property type="entry name" value="MFS general substrate transporter"/>
    <property type="match status" value="1"/>
</dbReference>
<evidence type="ECO:0000256" key="2">
    <source>
        <dbReference type="ARBA" id="ARBA00022692"/>
    </source>
</evidence>
<evidence type="ECO:0000313" key="9">
    <source>
        <dbReference type="Proteomes" id="UP000190744"/>
    </source>
</evidence>
<feature type="transmembrane region" description="Helical" evidence="6">
    <location>
        <begin position="70"/>
        <end position="91"/>
    </location>
</feature>
<feature type="region of interest" description="Disordered" evidence="5">
    <location>
        <begin position="1"/>
        <end position="61"/>
    </location>
</feature>
<dbReference type="PROSITE" id="PS50850">
    <property type="entry name" value="MFS"/>
    <property type="match status" value="1"/>
</dbReference>
<evidence type="ECO:0000259" key="7">
    <source>
        <dbReference type="PROSITE" id="PS50850"/>
    </source>
</evidence>
<dbReference type="EMBL" id="LJBN01000103">
    <property type="protein sequence ID" value="OOQ89756.1"/>
    <property type="molecule type" value="Genomic_DNA"/>
</dbReference>
<dbReference type="Pfam" id="PF07690">
    <property type="entry name" value="MFS_1"/>
    <property type="match status" value="1"/>
</dbReference>
<feature type="transmembrane region" description="Helical" evidence="6">
    <location>
        <begin position="442"/>
        <end position="459"/>
    </location>
</feature>
<feature type="transmembrane region" description="Helical" evidence="6">
    <location>
        <begin position="471"/>
        <end position="494"/>
    </location>
</feature>
<keyword evidence="3 6" id="KW-1133">Transmembrane helix</keyword>
<feature type="transmembrane region" description="Helical" evidence="6">
    <location>
        <begin position="409"/>
        <end position="430"/>
    </location>
</feature>
<evidence type="ECO:0000313" key="8">
    <source>
        <dbReference type="EMBL" id="OOQ89756.1"/>
    </source>
</evidence>
<accession>A0A1S9RWG7</accession>
<evidence type="ECO:0000256" key="6">
    <source>
        <dbReference type="SAM" id="Phobius"/>
    </source>
</evidence>
<dbReference type="InterPro" id="IPR011701">
    <property type="entry name" value="MFS"/>
</dbReference>
<evidence type="ECO:0000256" key="5">
    <source>
        <dbReference type="SAM" id="MobiDB-lite"/>
    </source>
</evidence>
<dbReference type="InterPro" id="IPR036259">
    <property type="entry name" value="MFS_trans_sf"/>
</dbReference>
<dbReference type="Proteomes" id="UP000190744">
    <property type="component" value="Unassembled WGS sequence"/>
</dbReference>
<dbReference type="Gene3D" id="1.20.1250.20">
    <property type="entry name" value="MFS general substrate transporter like domains"/>
    <property type="match status" value="1"/>
</dbReference>
<feature type="transmembrane region" description="Helical" evidence="6">
    <location>
        <begin position="135"/>
        <end position="158"/>
    </location>
</feature>
<organism evidence="8 9">
    <name type="scientific">Penicillium brasilianum</name>
    <dbReference type="NCBI Taxonomy" id="104259"/>
    <lineage>
        <taxon>Eukaryota</taxon>
        <taxon>Fungi</taxon>
        <taxon>Dikarya</taxon>
        <taxon>Ascomycota</taxon>
        <taxon>Pezizomycotina</taxon>
        <taxon>Eurotiomycetes</taxon>
        <taxon>Eurotiomycetidae</taxon>
        <taxon>Eurotiales</taxon>
        <taxon>Aspergillaceae</taxon>
        <taxon>Penicillium</taxon>
    </lineage>
</organism>
<reference evidence="9" key="1">
    <citation type="submission" date="2015-09" db="EMBL/GenBank/DDBJ databases">
        <authorList>
            <person name="Fill T.P."/>
            <person name="Baretta J.F."/>
            <person name="de Almeida L.G."/>
            <person name="Rocha M."/>
            <person name="de Souza D.H."/>
            <person name="Malavazi I."/>
            <person name="Cerdeira L.T."/>
            <person name="Hong H."/>
            <person name="Samborskyy M."/>
            <person name="de Vasconcelos A.T."/>
            <person name="Leadlay P."/>
            <person name="Rodrigues-Filho E."/>
        </authorList>
    </citation>
    <scope>NUCLEOTIDE SEQUENCE [LARGE SCALE GENOMIC DNA]</scope>
    <source>
        <strain evidence="9">LaBioMMi 136</strain>
    </source>
</reference>
<dbReference type="PANTHER" id="PTHR23502:SF2">
    <property type="entry name" value="TRANSPORTER, PUTATIVE (AFU_ORTHOLOGUE AFUA_2G08910)-RELATED"/>
    <property type="match status" value="1"/>
</dbReference>
<keyword evidence="2 6" id="KW-0812">Transmembrane</keyword>
<feature type="transmembrane region" description="Helical" evidence="6">
    <location>
        <begin position="375"/>
        <end position="394"/>
    </location>
</feature>
<proteinExistence type="predicted"/>
<keyword evidence="4 6" id="KW-0472">Membrane</keyword>
<sequence>MAKPHPDQMNKFETSNTSRNIEDPPIHLETVKPSDNVRPTEVSREDNFNSTAGGSRNPQNWPKWKREAQIWIVSIHSMISTFMAAGIIPAYESMAEEYRVTVHKTSYLSSSQILLLGVAPLLWGPISSRYGRYHLCLVSVFASMLLNIGGARCTTFASQLATRVLTAFFISPPIGIGGGIITELASPEHRAEKLGYWTLLTVLGTPTGPLIMGFVVQHAGVSWVYWIYAILNFSQLLVYLTLGAETRYIENEDSEAADEAPGPSLARRLLPRRIDTTPLSISDFIEPLFLAKYPRILIPALATSIIFCYGNIAIVIEMPIAVGEKFGLDAQQTGLQFIAIIIGSVLGEQLSGPLSDYVLNNLKRRRANVCPADRLWLFYVGFATVFAGLLTWGFQLQHASTTWNVTPCVGAAIAGLGNQIQTTILLAFAVDSYRTFSGQIGVFINFCRLVYGFTGPFYLPPLFLSLGLGGAAGVMCAIMVVGALIPIIAIQIAAARAVHQ</sequence>
<feature type="compositionally biased region" description="Basic and acidic residues" evidence="5">
    <location>
        <begin position="20"/>
        <end position="32"/>
    </location>
</feature>
<comment type="subcellular location">
    <subcellularLocation>
        <location evidence="1">Membrane</location>
        <topology evidence="1">Multi-pass membrane protein</topology>
    </subcellularLocation>
</comment>
<dbReference type="PANTHER" id="PTHR23502">
    <property type="entry name" value="MAJOR FACILITATOR SUPERFAMILY"/>
    <property type="match status" value="1"/>
</dbReference>
<gene>
    <name evidence="8" type="ORF">PEBR_07227</name>
</gene>
<dbReference type="GO" id="GO:0005886">
    <property type="term" value="C:plasma membrane"/>
    <property type="evidence" value="ECO:0007669"/>
    <property type="project" value="TreeGrafter"/>
</dbReference>
<evidence type="ECO:0000256" key="4">
    <source>
        <dbReference type="ARBA" id="ARBA00023136"/>
    </source>
</evidence>
<feature type="transmembrane region" description="Helical" evidence="6">
    <location>
        <begin position="334"/>
        <end position="354"/>
    </location>
</feature>
<feature type="domain" description="Major facilitator superfamily (MFS) profile" evidence="7">
    <location>
        <begin position="69"/>
        <end position="494"/>
    </location>
</feature>
<feature type="transmembrane region" description="Helical" evidence="6">
    <location>
        <begin position="106"/>
        <end position="123"/>
    </location>
</feature>
<protein>
    <submittedName>
        <fullName evidence="8">MFS multidrug transporter</fullName>
    </submittedName>
</protein>